<dbReference type="InterPro" id="IPR002637">
    <property type="entry name" value="RdgB/HAM1"/>
</dbReference>
<evidence type="ECO:0000313" key="13">
    <source>
        <dbReference type="Proteomes" id="UP000236725"/>
    </source>
</evidence>
<comment type="catalytic activity">
    <reaction evidence="8 10">
        <text>dITP + H2O = dIMP + diphosphate + H(+)</text>
        <dbReference type="Rhea" id="RHEA:28342"/>
        <dbReference type="ChEBI" id="CHEBI:15377"/>
        <dbReference type="ChEBI" id="CHEBI:15378"/>
        <dbReference type="ChEBI" id="CHEBI:33019"/>
        <dbReference type="ChEBI" id="CHEBI:61194"/>
        <dbReference type="ChEBI" id="CHEBI:61382"/>
        <dbReference type="EC" id="3.6.1.66"/>
    </reaction>
</comment>
<evidence type="ECO:0000256" key="1">
    <source>
        <dbReference type="ARBA" id="ARBA00008023"/>
    </source>
</evidence>
<proteinExistence type="inferred from homology"/>
<comment type="similarity">
    <text evidence="1 10 11">Belongs to the HAM1 NTPase family.</text>
</comment>
<evidence type="ECO:0000256" key="7">
    <source>
        <dbReference type="ARBA" id="ARBA00023080"/>
    </source>
</evidence>
<comment type="cofactor">
    <cofactor evidence="10">
        <name>Mg(2+)</name>
        <dbReference type="ChEBI" id="CHEBI:18420"/>
    </cofactor>
    <text evidence="10">Binds 1 Mg(2+) ion per subunit.</text>
</comment>
<feature type="active site" description="Proton acceptor" evidence="10">
    <location>
        <position position="68"/>
    </location>
</feature>
<comment type="function">
    <text evidence="10">Pyrophosphatase that catalyzes the hydrolysis of nucleoside triphosphates to their monophosphate derivatives, with a high preference for the non-canonical purine nucleotides XTP (xanthosine triphosphate), dITP (deoxyinosine triphosphate) and ITP. Seems to function as a house-cleaning enzyme that removes non-canonical purine nucleotides from the nucleotide pool, thus preventing their incorporation into DNA/RNA and avoiding chromosomal lesions.</text>
</comment>
<comment type="subunit">
    <text evidence="2 10">Homodimer.</text>
</comment>
<evidence type="ECO:0000256" key="6">
    <source>
        <dbReference type="ARBA" id="ARBA00022842"/>
    </source>
</evidence>
<dbReference type="InterPro" id="IPR020922">
    <property type="entry name" value="dITP/XTP_pyrophosphatase"/>
</dbReference>
<evidence type="ECO:0000256" key="3">
    <source>
        <dbReference type="ARBA" id="ARBA00022723"/>
    </source>
</evidence>
<feature type="binding site" evidence="10">
    <location>
        <position position="68"/>
    </location>
    <ligand>
        <name>Mg(2+)</name>
        <dbReference type="ChEBI" id="CHEBI:18420"/>
    </ligand>
</feature>
<feature type="binding site" evidence="10">
    <location>
        <begin position="176"/>
        <end position="177"/>
    </location>
    <ligand>
        <name>substrate</name>
    </ligand>
</feature>
<evidence type="ECO:0000256" key="4">
    <source>
        <dbReference type="ARBA" id="ARBA00022741"/>
    </source>
</evidence>
<evidence type="ECO:0000256" key="11">
    <source>
        <dbReference type="RuleBase" id="RU003781"/>
    </source>
</evidence>
<gene>
    <name evidence="12" type="ORF">SAMN05444001_10597</name>
</gene>
<feature type="binding site" evidence="10">
    <location>
        <begin position="7"/>
        <end position="12"/>
    </location>
    <ligand>
        <name>substrate</name>
    </ligand>
</feature>
<dbReference type="InterPro" id="IPR029001">
    <property type="entry name" value="ITPase-like_fam"/>
</dbReference>
<dbReference type="GO" id="GO:0036220">
    <property type="term" value="F:ITP diphosphatase activity"/>
    <property type="evidence" value="ECO:0007669"/>
    <property type="project" value="UniProtKB-UniRule"/>
</dbReference>
<comment type="catalytic activity">
    <reaction evidence="10">
        <text>ITP + H2O = IMP + diphosphate + H(+)</text>
        <dbReference type="Rhea" id="RHEA:29399"/>
        <dbReference type="ChEBI" id="CHEBI:15377"/>
        <dbReference type="ChEBI" id="CHEBI:15378"/>
        <dbReference type="ChEBI" id="CHEBI:33019"/>
        <dbReference type="ChEBI" id="CHEBI:58053"/>
        <dbReference type="ChEBI" id="CHEBI:61402"/>
        <dbReference type="EC" id="3.6.1.66"/>
    </reaction>
</comment>
<evidence type="ECO:0000256" key="8">
    <source>
        <dbReference type="ARBA" id="ARBA00051875"/>
    </source>
</evidence>
<dbReference type="GO" id="GO:0009146">
    <property type="term" value="P:purine nucleoside triphosphate catabolic process"/>
    <property type="evidence" value="ECO:0007669"/>
    <property type="project" value="UniProtKB-UniRule"/>
</dbReference>
<dbReference type="GO" id="GO:0009117">
    <property type="term" value="P:nucleotide metabolic process"/>
    <property type="evidence" value="ECO:0007669"/>
    <property type="project" value="UniProtKB-KW"/>
</dbReference>
<name>A0A8G2BVD3_9BACT</name>
<keyword evidence="13" id="KW-1185">Reference proteome</keyword>
<evidence type="ECO:0000313" key="12">
    <source>
        <dbReference type="EMBL" id="SEF71496.1"/>
    </source>
</evidence>
<dbReference type="FunFam" id="3.90.950.10:FF:000001">
    <property type="entry name" value="dITP/XTP pyrophosphatase"/>
    <property type="match status" value="1"/>
</dbReference>
<dbReference type="GO" id="GO:0005829">
    <property type="term" value="C:cytosol"/>
    <property type="evidence" value="ECO:0007669"/>
    <property type="project" value="TreeGrafter"/>
</dbReference>
<dbReference type="PANTHER" id="PTHR11067:SF9">
    <property type="entry name" value="INOSINE TRIPHOSPHATE PYROPHOSPHATASE"/>
    <property type="match status" value="1"/>
</dbReference>
<evidence type="ECO:0000256" key="2">
    <source>
        <dbReference type="ARBA" id="ARBA00011738"/>
    </source>
</evidence>
<reference evidence="12 13" key="1">
    <citation type="submission" date="2016-10" db="EMBL/GenBank/DDBJ databases">
        <authorList>
            <person name="Varghese N."/>
            <person name="Submissions S."/>
        </authorList>
    </citation>
    <scope>NUCLEOTIDE SEQUENCE [LARGE SCALE GENOMIC DNA]</scope>
    <source>
        <strain evidence="12 13">DSM 29073</strain>
    </source>
</reference>
<evidence type="ECO:0000256" key="9">
    <source>
        <dbReference type="ARBA" id="ARBA00052017"/>
    </source>
</evidence>
<dbReference type="GO" id="GO:0035870">
    <property type="term" value="F:dITP diphosphatase activity"/>
    <property type="evidence" value="ECO:0007669"/>
    <property type="project" value="UniProtKB-UniRule"/>
</dbReference>
<keyword evidence="4 10" id="KW-0547">Nucleotide-binding</keyword>
<dbReference type="SUPFAM" id="SSF52972">
    <property type="entry name" value="ITPase-like"/>
    <property type="match status" value="1"/>
</dbReference>
<comment type="caution">
    <text evidence="10">Lacks conserved residue(s) required for the propagation of feature annotation.</text>
</comment>
<protein>
    <recommendedName>
        <fullName evidence="10">dITP/XTP pyrophosphatase</fullName>
        <ecNumber evidence="10">3.6.1.66</ecNumber>
    </recommendedName>
    <alternativeName>
        <fullName evidence="10">Non-canonical purine NTP pyrophosphatase</fullName>
    </alternativeName>
    <alternativeName>
        <fullName evidence="10">Non-standard purine NTP pyrophosphatase</fullName>
    </alternativeName>
    <alternativeName>
        <fullName evidence="10">Nucleoside-triphosphate diphosphatase</fullName>
    </alternativeName>
    <alternativeName>
        <fullName evidence="10">Nucleoside-triphosphate pyrophosphatase</fullName>
        <shortName evidence="10">NTPase</shortName>
    </alternativeName>
</protein>
<dbReference type="PANTHER" id="PTHR11067">
    <property type="entry name" value="INOSINE TRIPHOSPHATE PYROPHOSPHATASE/HAM1 PROTEIN"/>
    <property type="match status" value="1"/>
</dbReference>
<sequence>MKLVFATNNLHKLEEVRKITDNNIEIVSLADINCHDDIPETADTLEGNALQKARYIKEKYGHDCFADDTGLEVEALNNAPGVYSARYAGSEHDAEANMKKLLYEMNNKTNRKARFRTVIALILNEKEYLFEGEIKGSISTEKKGINGFGYDPVFIPENYTQSFAEMGNEIKNSISHRAEAVKKLSVFLSNGIL</sequence>
<dbReference type="RefSeq" id="WP_103982860.1">
    <property type="nucleotide sequence ID" value="NZ_FNVS01000005.1"/>
</dbReference>
<keyword evidence="7 10" id="KW-0546">Nucleotide metabolism</keyword>
<feature type="binding site" evidence="10">
    <location>
        <position position="69"/>
    </location>
    <ligand>
        <name>substrate</name>
    </ligand>
</feature>
<dbReference type="GO" id="GO:0046872">
    <property type="term" value="F:metal ion binding"/>
    <property type="evidence" value="ECO:0007669"/>
    <property type="project" value="UniProtKB-KW"/>
</dbReference>
<feature type="binding site" evidence="10">
    <location>
        <position position="171"/>
    </location>
    <ligand>
        <name>substrate</name>
    </ligand>
</feature>
<keyword evidence="3 10" id="KW-0479">Metal-binding</keyword>
<keyword evidence="6 10" id="KW-0460">Magnesium</keyword>
<dbReference type="NCBIfam" id="NF011398">
    <property type="entry name" value="PRK14823.1"/>
    <property type="match status" value="1"/>
</dbReference>
<comment type="caution">
    <text evidence="12">The sequence shown here is derived from an EMBL/GenBank/DDBJ whole genome shotgun (WGS) entry which is preliminary data.</text>
</comment>
<accession>A0A8G2BVD3</accession>
<dbReference type="GO" id="GO:0017111">
    <property type="term" value="F:ribonucleoside triphosphate phosphatase activity"/>
    <property type="evidence" value="ECO:0007669"/>
    <property type="project" value="InterPro"/>
</dbReference>
<organism evidence="12 13">
    <name type="scientific">Parabacteroides chinchillae</name>
    <dbReference type="NCBI Taxonomy" id="871327"/>
    <lineage>
        <taxon>Bacteria</taxon>
        <taxon>Pseudomonadati</taxon>
        <taxon>Bacteroidota</taxon>
        <taxon>Bacteroidia</taxon>
        <taxon>Bacteroidales</taxon>
        <taxon>Tannerellaceae</taxon>
        <taxon>Parabacteroides</taxon>
    </lineage>
</organism>
<comment type="catalytic activity">
    <reaction evidence="9 10">
        <text>XTP + H2O = XMP + diphosphate + H(+)</text>
        <dbReference type="Rhea" id="RHEA:28610"/>
        <dbReference type="ChEBI" id="CHEBI:15377"/>
        <dbReference type="ChEBI" id="CHEBI:15378"/>
        <dbReference type="ChEBI" id="CHEBI:33019"/>
        <dbReference type="ChEBI" id="CHEBI:57464"/>
        <dbReference type="ChEBI" id="CHEBI:61314"/>
        <dbReference type="EC" id="3.6.1.66"/>
    </reaction>
</comment>
<dbReference type="HAMAP" id="MF_01405">
    <property type="entry name" value="Non_canon_purine_NTPase"/>
    <property type="match status" value="1"/>
</dbReference>
<dbReference type="Proteomes" id="UP000236725">
    <property type="component" value="Unassembled WGS sequence"/>
</dbReference>
<dbReference type="CDD" id="cd00515">
    <property type="entry name" value="HAM1"/>
    <property type="match status" value="1"/>
</dbReference>
<dbReference type="GO" id="GO:0000166">
    <property type="term" value="F:nucleotide binding"/>
    <property type="evidence" value="ECO:0007669"/>
    <property type="project" value="UniProtKB-KW"/>
</dbReference>
<dbReference type="EMBL" id="FNVS01000005">
    <property type="protein sequence ID" value="SEF71496.1"/>
    <property type="molecule type" value="Genomic_DNA"/>
</dbReference>
<dbReference type="Gene3D" id="3.90.950.10">
    <property type="match status" value="1"/>
</dbReference>
<evidence type="ECO:0000256" key="5">
    <source>
        <dbReference type="ARBA" id="ARBA00022801"/>
    </source>
</evidence>
<feature type="binding site" evidence="10">
    <location>
        <begin position="148"/>
        <end position="151"/>
    </location>
    <ligand>
        <name>substrate</name>
    </ligand>
</feature>
<dbReference type="GO" id="GO:0036222">
    <property type="term" value="F:XTP diphosphatase activity"/>
    <property type="evidence" value="ECO:0007669"/>
    <property type="project" value="UniProtKB-UniRule"/>
</dbReference>
<dbReference type="EC" id="3.6.1.66" evidence="10"/>
<dbReference type="AlphaFoldDB" id="A0A8G2BVD3"/>
<dbReference type="Pfam" id="PF01725">
    <property type="entry name" value="Ham1p_like"/>
    <property type="match status" value="1"/>
</dbReference>
<evidence type="ECO:0000256" key="10">
    <source>
        <dbReference type="HAMAP-Rule" id="MF_01405"/>
    </source>
</evidence>
<keyword evidence="5 10" id="KW-0378">Hydrolase</keyword>
<dbReference type="NCBIfam" id="TIGR00042">
    <property type="entry name" value="RdgB/HAM1 family non-canonical purine NTP pyrophosphatase"/>
    <property type="match status" value="1"/>
</dbReference>